<gene>
    <name evidence="1" type="ORF">ADN00_05640</name>
</gene>
<name>A0A0P6XEW4_9CHLR</name>
<comment type="caution">
    <text evidence="1">The sequence shown here is derived from an EMBL/GenBank/DDBJ whole genome shotgun (WGS) entry which is preliminary data.</text>
</comment>
<keyword evidence="2" id="KW-1185">Reference proteome</keyword>
<proteinExistence type="predicted"/>
<dbReference type="Proteomes" id="UP000050417">
    <property type="component" value="Unassembled WGS sequence"/>
</dbReference>
<dbReference type="RefSeq" id="WP_075061994.1">
    <property type="nucleotide sequence ID" value="NZ_LGCL01000016.1"/>
</dbReference>
<accession>A0A0P6XEW4</accession>
<protein>
    <submittedName>
        <fullName evidence="1">Uncharacterized protein</fullName>
    </submittedName>
</protein>
<evidence type="ECO:0000313" key="2">
    <source>
        <dbReference type="Proteomes" id="UP000050417"/>
    </source>
</evidence>
<sequence length="62" mass="6618">MNMVVVGLNGSDGAIQSIMQGEVKAASLQPVAERACMTSQFAPNDNAGPCQSSCWKQYHYPV</sequence>
<reference evidence="1 2" key="1">
    <citation type="submission" date="2015-07" db="EMBL/GenBank/DDBJ databases">
        <title>Genome sequence of Ornatilinea apprima DSM 23815.</title>
        <authorList>
            <person name="Hemp J."/>
            <person name="Ward L.M."/>
            <person name="Pace L.A."/>
            <person name="Fischer W.W."/>
        </authorList>
    </citation>
    <scope>NUCLEOTIDE SEQUENCE [LARGE SCALE GENOMIC DNA]</scope>
    <source>
        <strain evidence="1 2">P3M-1</strain>
    </source>
</reference>
<dbReference type="AlphaFoldDB" id="A0A0P6XEW4"/>
<dbReference type="STRING" id="1134406.ADN00_05640"/>
<organism evidence="1 2">
    <name type="scientific">Ornatilinea apprima</name>
    <dbReference type="NCBI Taxonomy" id="1134406"/>
    <lineage>
        <taxon>Bacteria</taxon>
        <taxon>Bacillati</taxon>
        <taxon>Chloroflexota</taxon>
        <taxon>Anaerolineae</taxon>
        <taxon>Anaerolineales</taxon>
        <taxon>Anaerolineaceae</taxon>
        <taxon>Ornatilinea</taxon>
    </lineage>
</organism>
<evidence type="ECO:0000313" key="1">
    <source>
        <dbReference type="EMBL" id="KPL78724.1"/>
    </source>
</evidence>
<dbReference type="EMBL" id="LGCL01000016">
    <property type="protein sequence ID" value="KPL78724.1"/>
    <property type="molecule type" value="Genomic_DNA"/>
</dbReference>